<dbReference type="SUPFAM" id="SSF51445">
    <property type="entry name" value="(Trans)glycosidases"/>
    <property type="match status" value="1"/>
</dbReference>
<dbReference type="InterPro" id="IPR036962">
    <property type="entry name" value="Glyco_hydro_3_N_sf"/>
</dbReference>
<dbReference type="InterPro" id="IPR036881">
    <property type="entry name" value="Glyco_hydro_3_C_sf"/>
</dbReference>
<dbReference type="InterPro" id="IPR017853">
    <property type="entry name" value="GH"/>
</dbReference>
<dbReference type="Gene3D" id="3.20.20.300">
    <property type="entry name" value="Glycoside hydrolase, family 3, N-terminal domain"/>
    <property type="match status" value="1"/>
</dbReference>
<dbReference type="Gene3D" id="3.40.50.1700">
    <property type="entry name" value="Glycoside hydrolase family 3 C-terminal domain"/>
    <property type="match status" value="1"/>
</dbReference>
<dbReference type="Pfam" id="PF14310">
    <property type="entry name" value="Fn3-like"/>
    <property type="match status" value="1"/>
</dbReference>
<sequence>MKKQLVSKLLFILPVSIMLTMVGWQTPSETNDPVEEYISVLLSKMTLQEKLGQLNQRGTSSRENGISEELKQMVRDGRVGSFLNVQSKESILELQRIAVEESLNGIPLIFARDVIHGFKTIFPIPLGQAASWNPDLVEQGARVSAIEASSTGIRWTFAPMIDIARDPRWGRIAESSGEDPYLTSMMGAAAVRGFQSDDLSNPNSMAACAKHFIGYGAAEGGRDYNTAVISEPLLHNVYLKPFKAAADAGVASFMSSFNEINGVPASGNEYVLRQILRDDWKFDGIVVSDWNSVTEMIAHGYSANEKEAAYSAARAGLDMEMTSHAYENNMKQLINEGRLSMEQLDEKVKNILRIKLRMGLFESPYFDPNQDVLYAEEHLEAAKEMAIQSMVLLKNESVLPLSSETKNIAVIGPLANAPREQLGTWIFDGDEKHSVTPLTSLKGKYGEAVKYASGLAYSRDQSTSGFKSAIKVAKSSEVILFFGGEEAILSGEAHSRADISLPGRQEDLIHELAKTGKPIVLVVMAGRPITLGNIIEEVDAVLFAWHPGTMAGPAVTDLLSGEASPSGRLPVSWPKSVGQIPIYYNHKSTGRPANEESFVHIDDIPLHAWQSSLGNTSHYLDEGFEPMYPFGYGLTYSQFEYSDLTISDDRIKPTDTLVVSATVRNTGDVKAAEIVQLYLQDRFGSLTRPVKELKRFERLILNPGQQARVDFRITQKDLIFYNASGDWVAESGVFKVWIAENAKSGLEGEFELLNE</sequence>
<dbReference type="GO" id="GO:0008422">
    <property type="term" value="F:beta-glucosidase activity"/>
    <property type="evidence" value="ECO:0007669"/>
    <property type="project" value="UniProtKB-EC"/>
</dbReference>
<evidence type="ECO:0000256" key="3">
    <source>
        <dbReference type="ARBA" id="ARBA00012744"/>
    </source>
</evidence>
<dbReference type="FunFam" id="3.20.20.300:FF:000005">
    <property type="entry name" value="Periplasmic beta-glucosidase"/>
    <property type="match status" value="1"/>
</dbReference>
<dbReference type="PRINTS" id="PR00133">
    <property type="entry name" value="GLHYDRLASE3"/>
</dbReference>
<evidence type="ECO:0000313" key="9">
    <source>
        <dbReference type="EMBL" id="SHK85055.1"/>
    </source>
</evidence>
<evidence type="ECO:0000313" key="10">
    <source>
        <dbReference type="Proteomes" id="UP000184474"/>
    </source>
</evidence>
<evidence type="ECO:0000256" key="6">
    <source>
        <dbReference type="ARBA" id="ARBA00023295"/>
    </source>
</evidence>
<organism evidence="9 10">
    <name type="scientific">Reichenbachiella agariperforans</name>
    <dbReference type="NCBI Taxonomy" id="156994"/>
    <lineage>
        <taxon>Bacteria</taxon>
        <taxon>Pseudomonadati</taxon>
        <taxon>Bacteroidota</taxon>
        <taxon>Cytophagia</taxon>
        <taxon>Cytophagales</taxon>
        <taxon>Reichenbachiellaceae</taxon>
        <taxon>Reichenbachiella</taxon>
    </lineage>
</organism>
<dbReference type="RefSeq" id="WP_073125036.1">
    <property type="nucleotide sequence ID" value="NZ_FRAA01000010.1"/>
</dbReference>
<dbReference type="Pfam" id="PF00933">
    <property type="entry name" value="Glyco_hydro_3"/>
    <property type="match status" value="1"/>
</dbReference>
<dbReference type="Gene3D" id="2.60.40.10">
    <property type="entry name" value="Immunoglobulins"/>
    <property type="match status" value="1"/>
</dbReference>
<dbReference type="EMBL" id="FRAA01000010">
    <property type="protein sequence ID" value="SHK85055.1"/>
    <property type="molecule type" value="Genomic_DNA"/>
</dbReference>
<gene>
    <name evidence="9" type="ORF">SAMN04488028_1102</name>
</gene>
<evidence type="ECO:0000259" key="8">
    <source>
        <dbReference type="SMART" id="SM01217"/>
    </source>
</evidence>
<keyword evidence="4 7" id="KW-0732">Signal</keyword>
<protein>
    <recommendedName>
        <fullName evidence="3">beta-glucosidase</fullName>
        <ecNumber evidence="3">3.2.1.21</ecNumber>
    </recommendedName>
</protein>
<evidence type="ECO:0000256" key="5">
    <source>
        <dbReference type="ARBA" id="ARBA00022801"/>
    </source>
</evidence>
<dbReference type="FunFam" id="2.60.40.10:FF:000495">
    <property type="entry name" value="Periplasmic beta-glucosidase"/>
    <property type="match status" value="1"/>
</dbReference>
<evidence type="ECO:0000256" key="4">
    <source>
        <dbReference type="ARBA" id="ARBA00022729"/>
    </source>
</evidence>
<dbReference type="SUPFAM" id="SSF52279">
    <property type="entry name" value="Beta-D-glucan exohydrolase, C-terminal domain"/>
    <property type="match status" value="1"/>
</dbReference>
<dbReference type="PANTHER" id="PTHR30620:SF16">
    <property type="entry name" value="LYSOSOMAL BETA GLUCOSIDASE"/>
    <property type="match status" value="1"/>
</dbReference>
<keyword evidence="5" id="KW-0378">Hydrolase</keyword>
<dbReference type="GO" id="GO:0009251">
    <property type="term" value="P:glucan catabolic process"/>
    <property type="evidence" value="ECO:0007669"/>
    <property type="project" value="TreeGrafter"/>
</dbReference>
<dbReference type="InterPro" id="IPR013783">
    <property type="entry name" value="Ig-like_fold"/>
</dbReference>
<evidence type="ECO:0000256" key="1">
    <source>
        <dbReference type="ARBA" id="ARBA00000448"/>
    </source>
</evidence>
<feature type="chain" id="PRO_5009921820" description="beta-glucosidase" evidence="7">
    <location>
        <begin position="21"/>
        <end position="755"/>
    </location>
</feature>
<keyword evidence="10" id="KW-1185">Reference proteome</keyword>
<dbReference type="PANTHER" id="PTHR30620">
    <property type="entry name" value="PERIPLASMIC BETA-GLUCOSIDASE-RELATED"/>
    <property type="match status" value="1"/>
</dbReference>
<dbReference type="InterPro" id="IPR001764">
    <property type="entry name" value="Glyco_hydro_3_N"/>
</dbReference>
<dbReference type="AlphaFoldDB" id="A0A1M6VUM9"/>
<feature type="domain" description="Fibronectin type III-like" evidence="8">
    <location>
        <begin position="673"/>
        <end position="742"/>
    </location>
</feature>
<dbReference type="InterPro" id="IPR002772">
    <property type="entry name" value="Glyco_hydro_3_C"/>
</dbReference>
<feature type="signal peptide" evidence="7">
    <location>
        <begin position="1"/>
        <end position="20"/>
    </location>
</feature>
<reference evidence="10" key="1">
    <citation type="submission" date="2016-11" db="EMBL/GenBank/DDBJ databases">
        <authorList>
            <person name="Varghese N."/>
            <person name="Submissions S."/>
        </authorList>
    </citation>
    <scope>NUCLEOTIDE SEQUENCE [LARGE SCALE GENOMIC DNA]</scope>
    <source>
        <strain evidence="10">DSM 26134</strain>
    </source>
</reference>
<evidence type="ECO:0000256" key="7">
    <source>
        <dbReference type="SAM" id="SignalP"/>
    </source>
</evidence>
<dbReference type="Pfam" id="PF01915">
    <property type="entry name" value="Glyco_hydro_3_C"/>
    <property type="match status" value="1"/>
</dbReference>
<keyword evidence="6" id="KW-0326">Glycosidase</keyword>
<dbReference type="InterPro" id="IPR026891">
    <property type="entry name" value="Fn3-like"/>
</dbReference>
<name>A0A1M6VUM9_REIAG</name>
<dbReference type="EC" id="3.2.1.21" evidence="3"/>
<accession>A0A1M6VUM9</accession>
<proteinExistence type="inferred from homology"/>
<comment type="similarity">
    <text evidence="2">Belongs to the glycosyl hydrolase 3 family.</text>
</comment>
<dbReference type="SMART" id="SM01217">
    <property type="entry name" value="Fn3_like"/>
    <property type="match status" value="1"/>
</dbReference>
<dbReference type="InterPro" id="IPR051915">
    <property type="entry name" value="Cellulose_Degrad_GH3"/>
</dbReference>
<dbReference type="Proteomes" id="UP000184474">
    <property type="component" value="Unassembled WGS sequence"/>
</dbReference>
<evidence type="ECO:0000256" key="2">
    <source>
        <dbReference type="ARBA" id="ARBA00005336"/>
    </source>
</evidence>
<comment type="catalytic activity">
    <reaction evidence="1">
        <text>Hydrolysis of terminal, non-reducing beta-D-glucosyl residues with release of beta-D-glucose.</text>
        <dbReference type="EC" id="3.2.1.21"/>
    </reaction>
</comment>
<dbReference type="STRING" id="156994.SAMN04488028_1102"/>